<dbReference type="SUPFAM" id="SSF53850">
    <property type="entry name" value="Periplasmic binding protein-like II"/>
    <property type="match status" value="1"/>
</dbReference>
<gene>
    <name evidence="2" type="ORF">O8D18_07650</name>
</gene>
<comment type="caution">
    <text evidence="2">The sequence shown here is derived from an EMBL/GenBank/DDBJ whole genome shotgun (WGS) entry which is preliminary data.</text>
</comment>
<protein>
    <submittedName>
        <fullName evidence="2">Sugar ABC transporter substrate-binding protein</fullName>
    </submittedName>
</protein>
<dbReference type="RefSeq" id="WP_269762692.1">
    <property type="nucleotide sequence ID" value="NZ_JAPZEC010000006.1"/>
</dbReference>
<organism evidence="2 3">
    <name type="scientific">Mediterraneibacter gnavus</name>
    <name type="common">Ruminococcus gnavus</name>
    <dbReference type="NCBI Taxonomy" id="33038"/>
    <lineage>
        <taxon>Bacteria</taxon>
        <taxon>Bacillati</taxon>
        <taxon>Bacillota</taxon>
        <taxon>Clostridia</taxon>
        <taxon>Lachnospirales</taxon>
        <taxon>Lachnospiraceae</taxon>
        <taxon>Mediterraneibacter</taxon>
    </lineage>
</organism>
<dbReference type="Pfam" id="PF13416">
    <property type="entry name" value="SBP_bac_8"/>
    <property type="match status" value="1"/>
</dbReference>
<proteinExistence type="predicted"/>
<feature type="signal peptide" evidence="1">
    <location>
        <begin position="1"/>
        <end position="19"/>
    </location>
</feature>
<dbReference type="PANTHER" id="PTHR43649:SF11">
    <property type="entry name" value="ABC TRANSPORTER SUBSTRATE-BINDING PROTEIN YESO-RELATED"/>
    <property type="match status" value="1"/>
</dbReference>
<dbReference type="Proteomes" id="UP001148455">
    <property type="component" value="Unassembled WGS sequence"/>
</dbReference>
<reference evidence="2" key="1">
    <citation type="submission" date="2022-12" db="EMBL/GenBank/DDBJ databases">
        <title>Genome of R. gnavus strain RSHDN_123.</title>
        <authorList>
            <person name="Abdugheni R."/>
        </authorList>
    </citation>
    <scope>NUCLEOTIDE SEQUENCE</scope>
    <source>
        <strain evidence="2">RSHDN_123</strain>
    </source>
</reference>
<sequence length="438" mass="48410">MKKKVMAVLLAGAMAFSLAACGGSGEEKAEGKKEDGTKMTVSWWGSQTRNDRTTKVLEMYEKENPGITIDGQFSEWADYWNKLATASAGHSLPDVMQMDYMYLDQYVDNDLLLDLTPYIEDGTLDLSNVADNIQESQKVDGKTYAISLGTNANALFYNKTALDEAGIEVKDNMTLDEFVDLCKEVKEKTGYRTSLGYSVESLPEYWLRSEDEVMFEDGKLGASEPEKIQTIFDLEKQGIEEGWHLDPSVYTEITLKSTEQDPLVYGSSPDRMSWCAFSTSNQLTAVQNSAPEGMEIGITTWPSPDPKKSNFLKPGMLFAVSADCKNPEEAVKFINWFINSEECNQVLLDDRGVPVSQKVADAIAPNLEETSQKVVAYINDVATPNSSPINPPAPAGANEVYEILTNLEEQVLYGEISPEEAAKQLFEQGNNAMKASAK</sequence>
<dbReference type="PROSITE" id="PS51257">
    <property type="entry name" value="PROKAR_LIPOPROTEIN"/>
    <property type="match status" value="1"/>
</dbReference>
<evidence type="ECO:0000313" key="2">
    <source>
        <dbReference type="EMBL" id="MCZ7693913.1"/>
    </source>
</evidence>
<dbReference type="CDD" id="cd13585">
    <property type="entry name" value="PBP2_TMBP_like"/>
    <property type="match status" value="1"/>
</dbReference>
<evidence type="ECO:0000313" key="3">
    <source>
        <dbReference type="Proteomes" id="UP001148455"/>
    </source>
</evidence>
<dbReference type="Gene3D" id="3.40.190.10">
    <property type="entry name" value="Periplasmic binding protein-like II"/>
    <property type="match status" value="2"/>
</dbReference>
<dbReference type="EMBL" id="JAPZED010000006">
    <property type="protein sequence ID" value="MCZ7693913.1"/>
    <property type="molecule type" value="Genomic_DNA"/>
</dbReference>
<dbReference type="InterPro" id="IPR006059">
    <property type="entry name" value="SBP"/>
</dbReference>
<name>A0A9X3HEG0_MEDGN</name>
<dbReference type="PANTHER" id="PTHR43649">
    <property type="entry name" value="ARABINOSE-BINDING PROTEIN-RELATED"/>
    <property type="match status" value="1"/>
</dbReference>
<keyword evidence="1" id="KW-0732">Signal</keyword>
<dbReference type="AlphaFoldDB" id="A0A9X3HEG0"/>
<evidence type="ECO:0000256" key="1">
    <source>
        <dbReference type="SAM" id="SignalP"/>
    </source>
</evidence>
<dbReference type="InterPro" id="IPR050490">
    <property type="entry name" value="Bact_solute-bd_prot1"/>
</dbReference>
<feature type="chain" id="PRO_5040745967" evidence="1">
    <location>
        <begin position="20"/>
        <end position="438"/>
    </location>
</feature>
<accession>A0A9X3HEG0</accession>